<dbReference type="NCBIfam" id="TIGR01613">
    <property type="entry name" value="primase_Cterm"/>
    <property type="match status" value="1"/>
</dbReference>
<dbReference type="RefSeq" id="WP_086782436.1">
    <property type="nucleotide sequence ID" value="NZ_JAGIOO010000001.1"/>
</dbReference>
<protein>
    <submittedName>
        <fullName evidence="6">P4 family phage/plasmid primase-like protein</fullName>
    </submittedName>
</protein>
<dbReference type="InterPro" id="IPR051620">
    <property type="entry name" value="ORF904-like_C"/>
</dbReference>
<keyword evidence="3" id="KW-0067">ATP-binding</keyword>
<accession>A0ABS5ANN8</accession>
<keyword evidence="7" id="KW-1185">Reference proteome</keyword>
<evidence type="ECO:0000256" key="1">
    <source>
        <dbReference type="ARBA" id="ARBA00022741"/>
    </source>
</evidence>
<dbReference type="Pfam" id="PF08706">
    <property type="entry name" value="D5_N"/>
    <property type="match status" value="1"/>
</dbReference>
<dbReference type="InterPro" id="IPR027417">
    <property type="entry name" value="P-loop_NTPase"/>
</dbReference>
<keyword evidence="1" id="KW-0547">Nucleotide-binding</keyword>
<evidence type="ECO:0000256" key="2">
    <source>
        <dbReference type="ARBA" id="ARBA00022801"/>
    </source>
</evidence>
<dbReference type="SMART" id="SM00885">
    <property type="entry name" value="D5_N"/>
    <property type="match status" value="1"/>
</dbReference>
<dbReference type="Proteomes" id="UP001519363">
    <property type="component" value="Unassembled WGS sequence"/>
</dbReference>
<dbReference type="PROSITE" id="PS51206">
    <property type="entry name" value="SF3_HELICASE_1"/>
    <property type="match status" value="1"/>
</dbReference>
<evidence type="ECO:0000259" key="5">
    <source>
        <dbReference type="PROSITE" id="PS51206"/>
    </source>
</evidence>
<evidence type="ECO:0000256" key="3">
    <source>
        <dbReference type="ARBA" id="ARBA00022840"/>
    </source>
</evidence>
<comment type="caution">
    <text evidence="6">The sequence shown here is derived from an EMBL/GenBank/DDBJ whole genome shotgun (WGS) entry which is preliminary data.</text>
</comment>
<evidence type="ECO:0000313" key="7">
    <source>
        <dbReference type="Proteomes" id="UP001519363"/>
    </source>
</evidence>
<feature type="domain" description="SF3 helicase" evidence="5">
    <location>
        <begin position="608"/>
        <end position="777"/>
    </location>
</feature>
<organism evidence="6 7">
    <name type="scientific">Crossiella equi</name>
    <dbReference type="NCBI Taxonomy" id="130796"/>
    <lineage>
        <taxon>Bacteria</taxon>
        <taxon>Bacillati</taxon>
        <taxon>Actinomycetota</taxon>
        <taxon>Actinomycetes</taxon>
        <taxon>Pseudonocardiales</taxon>
        <taxon>Pseudonocardiaceae</taxon>
        <taxon>Crossiella</taxon>
    </lineage>
</organism>
<dbReference type="InterPro" id="IPR014818">
    <property type="entry name" value="Phage/plasmid_primase_P4_C"/>
</dbReference>
<dbReference type="InterPro" id="IPR014015">
    <property type="entry name" value="Helicase_SF3_DNA-vir"/>
</dbReference>
<feature type="region of interest" description="Disordered" evidence="4">
    <location>
        <begin position="392"/>
        <end position="413"/>
    </location>
</feature>
<dbReference type="PANTHER" id="PTHR35372:SF2">
    <property type="entry name" value="SF3 HELICASE DOMAIN-CONTAINING PROTEIN"/>
    <property type="match status" value="1"/>
</dbReference>
<reference evidence="6 7" key="1">
    <citation type="submission" date="2021-03" db="EMBL/GenBank/DDBJ databases">
        <title>Sequencing the genomes of 1000 actinobacteria strains.</title>
        <authorList>
            <person name="Klenk H.-P."/>
        </authorList>
    </citation>
    <scope>NUCLEOTIDE SEQUENCE [LARGE SCALE GENOMIC DNA]</scope>
    <source>
        <strain evidence="6 7">DSM 44580</strain>
    </source>
</reference>
<sequence>MLAQALDQDKPLQAYPEDLAAYVHARFGVHELGGLHVGVTAIRHGGQVENRSVPADDIDAIIRAVAALDADETTAGVFLAQALADRPLTSGRYRAVDARALTHLWAEIDFGKLDAPPTAKDAMRVIDAIGLQPTLIKNTGHGLHVEFALAEPWRLDTDADRREAADLERDLVRTLALRAREAGLWEVDRVGDLARIMRVVGTTNRKDLASPKSVAILLHEPNRAYEPSEIRAALVDRSFLDAADQRGGVTDGQQRAMLARIDLRRAWSEAQRGGAQELLSLLEEADPSSRLLGLWREAAAPGVDDSREDLKLGNSAFALFRSAGEDEALHKAALVIMSNRIRTNRKTDKVDPARRVDYLARTLARIAKPRTGCAEPMPLVVLQAKAATLAEPPFAEDTGERESPALAAPETSEPIDFSRSERWDYSHEGNAARFVAVHGTGTVAWVPGLNVTRTWRGNVWATDTGTHLHALWSHVTKLMRVQADAELKAAQDAVAVDQDDQDAKAALKRAQKFDAWATKSRMGSDVKYTVTAVRALPGVEVPAGLWDSNPRLLNVGNGTLEIDYDGTPTLREHRAADRITQQSGTAYDPDATAPSWEKFLGEAIPDAGVRRVFQALAGLSLLGDNAEHVFGFLIGPTRSGKTVALETLGKILDSPEDPALGYSGAFELSVLRPKRESGGNPQLVRLLDRRMVWTAETADGLPLNADQLKRFSGGDRIAVRDNYARSGSVQDRAPKFVPWAAANKPPQIEGADAALAERIIAIPFPNTRPADRRETRLAERIAREESSGVLNWALAGLKDVIANPQILRSELPKPCRRARDEMLAEVDPVRRWLAEATEPCDCENGHCCVTNPAAWGAFRAAMDDQRERGITQNSFSRGLKDAGHPATVVKIDGRTVKVRRGLRLTDEYRAELARRTAEDERGAVRI</sequence>
<keyword evidence="2" id="KW-0378">Hydrolase</keyword>
<dbReference type="Gene3D" id="3.40.50.300">
    <property type="entry name" value="P-loop containing nucleotide triphosphate hydrolases"/>
    <property type="match status" value="1"/>
</dbReference>
<evidence type="ECO:0000313" key="6">
    <source>
        <dbReference type="EMBL" id="MBP2478199.1"/>
    </source>
</evidence>
<dbReference type="PANTHER" id="PTHR35372">
    <property type="entry name" value="ATP BINDING PROTEIN-RELATED"/>
    <property type="match status" value="1"/>
</dbReference>
<proteinExistence type="predicted"/>
<evidence type="ECO:0000256" key="4">
    <source>
        <dbReference type="SAM" id="MobiDB-lite"/>
    </source>
</evidence>
<dbReference type="InterPro" id="IPR006500">
    <property type="entry name" value="Helicase_put_C_phage/plasmid"/>
</dbReference>
<dbReference type="EMBL" id="JAGIOO010000001">
    <property type="protein sequence ID" value="MBP2478199.1"/>
    <property type="molecule type" value="Genomic_DNA"/>
</dbReference>
<gene>
    <name evidence="6" type="ORF">JOF53_007071</name>
</gene>
<name>A0ABS5ANN8_9PSEU</name>